<feature type="domain" description="CCHC-type" evidence="3">
    <location>
        <begin position="75"/>
        <end position="89"/>
    </location>
</feature>
<gene>
    <name evidence="4" type="ORF">PIB30_028541</name>
</gene>
<keyword evidence="1" id="KW-0862">Zinc</keyword>
<evidence type="ECO:0000259" key="3">
    <source>
        <dbReference type="PROSITE" id="PS50158"/>
    </source>
</evidence>
<sequence>MAAIRKKHEKPEDFTHKWLCMESIHAIVLDHHHVKTNVSVIKRLIRRPKVHARKRDAVEDLIEGHKLKKTFRVTCSKCGEKGHNFKTCKGAAANPKWKPKTRKNKRGASTSGTASEVQISQSAPPLEGEGGNDHNQASEINATEAPAILETEVLLLVPHHAIWNDWSISDGFRVVCVALLLGARPKQEDI</sequence>
<name>A0ABU6SBU2_9FABA</name>
<dbReference type="Proteomes" id="UP001341840">
    <property type="component" value="Unassembled WGS sequence"/>
</dbReference>
<evidence type="ECO:0000256" key="1">
    <source>
        <dbReference type="PROSITE-ProRule" id="PRU00047"/>
    </source>
</evidence>
<feature type="compositionally biased region" description="Basic residues" evidence="2">
    <location>
        <begin position="97"/>
        <end position="106"/>
    </location>
</feature>
<feature type="region of interest" description="Disordered" evidence="2">
    <location>
        <begin position="91"/>
        <end position="137"/>
    </location>
</feature>
<feature type="compositionally biased region" description="Polar residues" evidence="2">
    <location>
        <begin position="107"/>
        <end position="123"/>
    </location>
</feature>
<dbReference type="PROSITE" id="PS50158">
    <property type="entry name" value="ZF_CCHC"/>
    <property type="match status" value="1"/>
</dbReference>
<evidence type="ECO:0000313" key="4">
    <source>
        <dbReference type="EMBL" id="MED6133475.1"/>
    </source>
</evidence>
<comment type="caution">
    <text evidence="4">The sequence shown here is derived from an EMBL/GenBank/DDBJ whole genome shotgun (WGS) entry which is preliminary data.</text>
</comment>
<protein>
    <recommendedName>
        <fullName evidence="3">CCHC-type domain-containing protein</fullName>
    </recommendedName>
</protein>
<dbReference type="InterPro" id="IPR001878">
    <property type="entry name" value="Znf_CCHC"/>
</dbReference>
<evidence type="ECO:0000256" key="2">
    <source>
        <dbReference type="SAM" id="MobiDB-lite"/>
    </source>
</evidence>
<reference evidence="4 5" key="1">
    <citation type="journal article" date="2023" name="Plants (Basel)">
        <title>Bridging the Gap: Combining Genomics and Transcriptomics Approaches to Understand Stylosanthes scabra, an Orphan Legume from the Brazilian Caatinga.</title>
        <authorList>
            <person name="Ferreira-Neto J.R.C."/>
            <person name="da Silva M.D."/>
            <person name="Binneck E."/>
            <person name="de Melo N.F."/>
            <person name="da Silva R.H."/>
            <person name="de Melo A.L.T.M."/>
            <person name="Pandolfi V."/>
            <person name="Bustamante F.O."/>
            <person name="Brasileiro-Vidal A.C."/>
            <person name="Benko-Iseppon A.M."/>
        </authorList>
    </citation>
    <scope>NUCLEOTIDE SEQUENCE [LARGE SCALE GENOMIC DNA]</scope>
    <source>
        <tissue evidence="4">Leaves</tissue>
    </source>
</reference>
<accession>A0ABU6SBU2</accession>
<dbReference type="EMBL" id="JASCZI010060528">
    <property type="protein sequence ID" value="MED6133475.1"/>
    <property type="molecule type" value="Genomic_DNA"/>
</dbReference>
<proteinExistence type="predicted"/>
<keyword evidence="1" id="KW-0479">Metal-binding</keyword>
<keyword evidence="1" id="KW-0863">Zinc-finger</keyword>
<evidence type="ECO:0000313" key="5">
    <source>
        <dbReference type="Proteomes" id="UP001341840"/>
    </source>
</evidence>
<organism evidence="4 5">
    <name type="scientific">Stylosanthes scabra</name>
    <dbReference type="NCBI Taxonomy" id="79078"/>
    <lineage>
        <taxon>Eukaryota</taxon>
        <taxon>Viridiplantae</taxon>
        <taxon>Streptophyta</taxon>
        <taxon>Embryophyta</taxon>
        <taxon>Tracheophyta</taxon>
        <taxon>Spermatophyta</taxon>
        <taxon>Magnoliopsida</taxon>
        <taxon>eudicotyledons</taxon>
        <taxon>Gunneridae</taxon>
        <taxon>Pentapetalae</taxon>
        <taxon>rosids</taxon>
        <taxon>fabids</taxon>
        <taxon>Fabales</taxon>
        <taxon>Fabaceae</taxon>
        <taxon>Papilionoideae</taxon>
        <taxon>50 kb inversion clade</taxon>
        <taxon>dalbergioids sensu lato</taxon>
        <taxon>Dalbergieae</taxon>
        <taxon>Pterocarpus clade</taxon>
        <taxon>Stylosanthes</taxon>
    </lineage>
</organism>
<keyword evidence="5" id="KW-1185">Reference proteome</keyword>